<keyword evidence="1" id="KW-0472">Membrane</keyword>
<evidence type="ECO:0000313" key="2">
    <source>
        <dbReference type="EMBL" id="VUX55856.1"/>
    </source>
</evidence>
<dbReference type="EMBL" id="LR633967">
    <property type="protein sequence ID" value="VUX55856.1"/>
    <property type="molecule type" value="Genomic_DNA"/>
</dbReference>
<gene>
    <name evidence="2" type="ORF">JTBM06_V1_140012</name>
</gene>
<evidence type="ECO:0000256" key="1">
    <source>
        <dbReference type="SAM" id="Phobius"/>
    </source>
</evidence>
<feature type="transmembrane region" description="Helical" evidence="1">
    <location>
        <begin position="6"/>
        <end position="25"/>
    </location>
</feature>
<protein>
    <submittedName>
        <fullName evidence="2">Uncharacterized protein</fullName>
    </submittedName>
</protein>
<proteinExistence type="predicted"/>
<keyword evidence="1" id="KW-1133">Transmembrane helix</keyword>
<organism evidence="2">
    <name type="scientific">uncultured Woeseiaceae bacterium</name>
    <dbReference type="NCBI Taxonomy" id="1983305"/>
    <lineage>
        <taxon>Bacteria</taxon>
        <taxon>Pseudomonadati</taxon>
        <taxon>Pseudomonadota</taxon>
        <taxon>Gammaproteobacteria</taxon>
        <taxon>Woeseiales</taxon>
        <taxon>Woeseiaceae</taxon>
        <taxon>environmental samples</taxon>
    </lineage>
</organism>
<accession>A0A7D9H3Y9</accession>
<feature type="transmembrane region" description="Helical" evidence="1">
    <location>
        <begin position="37"/>
        <end position="58"/>
    </location>
</feature>
<name>A0A7D9H3Y9_9GAMM</name>
<sequence>MCFFFSLIPATVWLVIGFFVLYVSTKAEGGLRKFGRALAIWAFVIAALFPLGGAYVTLARLCPMEAMMESMHSEVISSAAGISLSCGCGLG</sequence>
<dbReference type="AlphaFoldDB" id="A0A7D9H3Y9"/>
<keyword evidence="1" id="KW-0812">Transmembrane</keyword>
<reference evidence="2" key="1">
    <citation type="submission" date="2019-07" db="EMBL/GenBank/DDBJ databases">
        <authorList>
            <person name="Weber M."/>
            <person name="Kostadinov I."/>
            <person name="Kostadinov D I."/>
        </authorList>
    </citation>
    <scope>NUCLEOTIDE SEQUENCE</scope>
    <source>
        <strain evidence="2">Gfbio:sag-sample-m06:053724c1-46a9-4a36-b237-ea2bf867836b</strain>
    </source>
</reference>